<reference evidence="15" key="1">
    <citation type="submission" date="2021-04" db="EMBL/GenBank/DDBJ databases">
        <authorList>
            <consortium name="Molecular Ecology Group"/>
        </authorList>
    </citation>
    <scope>NUCLEOTIDE SEQUENCE</scope>
</reference>
<evidence type="ECO:0000259" key="14">
    <source>
        <dbReference type="Pfam" id="PF15711"/>
    </source>
</evidence>
<dbReference type="GO" id="GO:0047223">
    <property type="term" value="F:beta-1,3-galactosyl-O-glycosyl-glycoprotein beta-1,3-N-acetylglucosaminyltransferase activity"/>
    <property type="evidence" value="ECO:0007669"/>
    <property type="project" value="TreeGrafter"/>
</dbReference>
<dbReference type="EMBL" id="CAJHNH020000624">
    <property type="protein sequence ID" value="CAG5118879.1"/>
    <property type="molecule type" value="Genomic_DNA"/>
</dbReference>
<dbReference type="EC" id="2.4.1.101" evidence="13"/>
<accession>A0A8S3YP73</accession>
<dbReference type="Gene3D" id="3.90.550.10">
    <property type="entry name" value="Spore Coat Polysaccharide Biosynthesis Protein SpsA, Chain A"/>
    <property type="match status" value="1"/>
</dbReference>
<name>A0A8S3YP73_9EUPU</name>
<keyword evidence="6" id="KW-0812">Transmembrane</keyword>
<dbReference type="GO" id="GO:0003827">
    <property type="term" value="F:alpha-1,3-mannosylglycoprotein 2-beta-N-acetylglucosaminyltransferase activity"/>
    <property type="evidence" value="ECO:0007669"/>
    <property type="project" value="UniProtKB-UniRule"/>
</dbReference>
<comment type="cofactor">
    <cofactor evidence="13">
        <name>Mn(2+)</name>
        <dbReference type="ChEBI" id="CHEBI:29035"/>
    </cofactor>
    <text evidence="13">The cofactor is mostly bound to the substrate.</text>
</comment>
<dbReference type="InterPro" id="IPR004139">
    <property type="entry name" value="Glyco_trans_13"/>
</dbReference>
<evidence type="ECO:0000256" key="13">
    <source>
        <dbReference type="RuleBase" id="RU368119"/>
    </source>
</evidence>
<comment type="caution">
    <text evidence="15">The sequence shown here is derived from an EMBL/GenBank/DDBJ whole genome shotgun (WGS) entry which is preliminary data.</text>
</comment>
<evidence type="ECO:0000256" key="4">
    <source>
        <dbReference type="ARBA" id="ARBA00022676"/>
    </source>
</evidence>
<keyword evidence="5" id="KW-0808">Transferase</keyword>
<evidence type="ECO:0000313" key="16">
    <source>
        <dbReference type="Proteomes" id="UP000678393"/>
    </source>
</evidence>
<dbReference type="InterPro" id="IPR029044">
    <property type="entry name" value="Nucleotide-diphossugar_trans"/>
</dbReference>
<comment type="function">
    <text evidence="13">Initiates complex N-linked carbohydrate formation. Essential for the conversion of high-mannose to hybrid and complex N-glycans.</text>
</comment>
<dbReference type="GO" id="GO:0000139">
    <property type="term" value="C:Golgi membrane"/>
    <property type="evidence" value="ECO:0007669"/>
    <property type="project" value="UniProtKB-SubCell"/>
</dbReference>
<evidence type="ECO:0000256" key="8">
    <source>
        <dbReference type="ARBA" id="ARBA00022968"/>
    </source>
</evidence>
<keyword evidence="8 13" id="KW-0735">Signal-anchor</keyword>
<evidence type="ECO:0000256" key="7">
    <source>
        <dbReference type="ARBA" id="ARBA00022723"/>
    </source>
</evidence>
<evidence type="ECO:0000256" key="2">
    <source>
        <dbReference type="ARBA" id="ARBA00004922"/>
    </source>
</evidence>
<gene>
    <name evidence="15" type="ORF">CUNI_LOCUS4437</name>
</gene>
<feature type="non-terminal residue" evidence="15">
    <location>
        <position position="1"/>
    </location>
</feature>
<dbReference type="AlphaFoldDB" id="A0A8S3YP73"/>
<dbReference type="PANTHER" id="PTHR46396">
    <property type="entry name" value="PROTEIN O-LINKED-MANNOSE BETA-1,2-N-ACETYLGLUCOSAMINYLTRANSFERASE 1"/>
    <property type="match status" value="1"/>
</dbReference>
<dbReference type="SUPFAM" id="SSF53448">
    <property type="entry name" value="Nucleotide-diphospho-sugar transferases"/>
    <property type="match status" value="1"/>
</dbReference>
<comment type="subcellular location">
    <subcellularLocation>
        <location evidence="1 13">Golgi apparatus membrane</location>
        <topology evidence="1 13">Single-pass type II membrane protein</topology>
    </subcellularLocation>
</comment>
<organism evidence="15 16">
    <name type="scientific">Candidula unifasciata</name>
    <dbReference type="NCBI Taxonomy" id="100452"/>
    <lineage>
        <taxon>Eukaryota</taxon>
        <taxon>Metazoa</taxon>
        <taxon>Spiralia</taxon>
        <taxon>Lophotrochozoa</taxon>
        <taxon>Mollusca</taxon>
        <taxon>Gastropoda</taxon>
        <taxon>Heterobranchia</taxon>
        <taxon>Euthyneura</taxon>
        <taxon>Panpulmonata</taxon>
        <taxon>Eupulmonata</taxon>
        <taxon>Stylommatophora</taxon>
        <taxon>Helicina</taxon>
        <taxon>Helicoidea</taxon>
        <taxon>Geomitridae</taxon>
        <taxon>Candidula</taxon>
    </lineage>
</organism>
<dbReference type="PROSITE" id="PS52031">
    <property type="entry name" value="GG_LECTIN"/>
    <property type="match status" value="1"/>
</dbReference>
<dbReference type="CDD" id="cd13936">
    <property type="entry name" value="PANDER_like"/>
    <property type="match status" value="1"/>
</dbReference>
<evidence type="ECO:0000256" key="10">
    <source>
        <dbReference type="ARBA" id="ARBA00023034"/>
    </source>
</evidence>
<dbReference type="GO" id="GO:0016266">
    <property type="term" value="P:protein O-linked glycosylation via N-acetyl-galactosamine"/>
    <property type="evidence" value="ECO:0007669"/>
    <property type="project" value="TreeGrafter"/>
</dbReference>
<dbReference type="OrthoDB" id="440755at2759"/>
<comment type="similarity">
    <text evidence="3 13">Belongs to the glycosyltransferase 13 family.</text>
</comment>
<keyword evidence="12 13" id="KW-0464">Manganese</keyword>
<dbReference type="GO" id="GO:0030145">
    <property type="term" value="F:manganese ion binding"/>
    <property type="evidence" value="ECO:0007669"/>
    <property type="project" value="UniProtKB-UniRule"/>
</dbReference>
<keyword evidence="10 13" id="KW-0333">Golgi apparatus</keyword>
<feature type="domain" description="ILEI/PANDER" evidence="14">
    <location>
        <begin position="139"/>
        <end position="226"/>
    </location>
</feature>
<keyword evidence="11" id="KW-0472">Membrane</keyword>
<evidence type="ECO:0000256" key="1">
    <source>
        <dbReference type="ARBA" id="ARBA00004323"/>
    </source>
</evidence>
<evidence type="ECO:0000256" key="11">
    <source>
        <dbReference type="ARBA" id="ARBA00023136"/>
    </source>
</evidence>
<keyword evidence="7 13" id="KW-0479">Metal-binding</keyword>
<keyword evidence="4 13" id="KW-0328">Glycosyltransferase</keyword>
<keyword evidence="9" id="KW-1133">Transmembrane helix</keyword>
<evidence type="ECO:0000313" key="15">
    <source>
        <dbReference type="EMBL" id="CAG5118879.1"/>
    </source>
</evidence>
<dbReference type="InterPro" id="IPR052463">
    <property type="entry name" value="O-linked_mannose_GnT"/>
</dbReference>
<comment type="catalytic activity">
    <reaction evidence="13">
        <text>N(4)-(alpha-D-Man-(1-&gt;3)-[alpha-D-Man-(1-&gt;3)-[alpha-D-Man-(1-&gt;6)]-alpha-D-Man-(1-&gt;6)]-beta-D-Man-(1-&gt;4)-beta-D-GlcNAc-(1-&gt;4)-beta-D-GlcNAc)-L-asparaginyl-[protein] (N-glucan mannose isomer 5A1,2) + UDP-N-acetyl-alpha-D-glucosamine = N(4)-{beta-D-GlcNAc-(1-&gt;2)-alpha-D-Man-(1-&gt;3)-[alpha-D-Man-(1-&gt;3)-[alpha-D-Man-(1-&gt;6)]-alpha-D-Man-(1-&gt;6)]-beta-D-Man-(1-&gt;4)-beta-D-GlcNAc-(1-&gt;4)-beta-D-GlcNAc}-L-asparaginyl-[protein] + UDP + H(+)</text>
        <dbReference type="Rhea" id="RHEA:11456"/>
        <dbReference type="Rhea" id="RHEA-COMP:14367"/>
        <dbReference type="Rhea" id="RHEA-COMP:14368"/>
        <dbReference type="ChEBI" id="CHEBI:15378"/>
        <dbReference type="ChEBI" id="CHEBI:57705"/>
        <dbReference type="ChEBI" id="CHEBI:58223"/>
        <dbReference type="ChEBI" id="CHEBI:59087"/>
        <dbReference type="ChEBI" id="CHEBI:60625"/>
        <dbReference type="EC" id="2.4.1.101"/>
    </reaction>
</comment>
<dbReference type="Proteomes" id="UP000678393">
    <property type="component" value="Unassembled WGS sequence"/>
</dbReference>
<evidence type="ECO:0000256" key="5">
    <source>
        <dbReference type="ARBA" id="ARBA00022679"/>
    </source>
</evidence>
<dbReference type="Pfam" id="PF03071">
    <property type="entry name" value="GNT-I"/>
    <property type="match status" value="1"/>
</dbReference>
<evidence type="ECO:0000256" key="9">
    <source>
        <dbReference type="ARBA" id="ARBA00022989"/>
    </source>
</evidence>
<evidence type="ECO:0000256" key="12">
    <source>
        <dbReference type="ARBA" id="ARBA00023211"/>
    </source>
</evidence>
<protein>
    <recommendedName>
        <fullName evidence="13">Alpha-1,3-mannosyl-glycoprotein 2-beta-N-acetylglucosaminyltransferase</fullName>
        <shortName evidence="13">GNT-I</shortName>
        <shortName evidence="13">GlcNAc-T I</shortName>
        <ecNumber evidence="13">2.4.1.101</ecNumber>
    </recommendedName>
    <alternativeName>
        <fullName evidence="13">N-glycosyl-oligosaccharide-glycoprotein N-acetylglucosaminyltransferase I</fullName>
    </alternativeName>
</protein>
<comment type="pathway">
    <text evidence="2 13">Protein modification; protein glycosylation.</text>
</comment>
<sequence length="665" mass="74757">LKESGRQWLKLFGSALIDHLGFRDNFLMIGHRGLASGSAIEYHITKRDKSEAFAPPIEKAGCFSFPLGNKVNMDNTMPEVLYGEEIKVGARIENCGLPLPCRDGSIAVQVDTGIGDSRQPSICVGDYIRMDGSTNSAGRGFNVVVLDPHSLQPVRLSHMDTYTSDSTDLELLLESLHMNEIVIAVIADDASRKLGQSARDMLNKLGSGHIQNLRFRDVWYFVGQKGIEGFTQMEQLSFSGFDGGWPKPLTTRFCVPRKVPTSQIMIEPESRRNDRRRQFCSKYEGYTDFCNPASVDDELKAISVASKEMKGHEIFNVPVIIIPGLNHNTFVHTLQTTLMQPGIKVENVAVFWDEKLPEYGELAALFGFQNYSLETSTSYSEQLMRAVRLSRTVFPKAQHMIIIEEDLLLAPDFMSFMAQSLRAINNDPTLAGATAWNINGFEDLSGNSSLVYRVQEFPGLGFLMKSEILQSLINSWNNCCKNRAWVGWLSESSEQEMLMPDVSRVYRSPFFGAEAASDLARRLFVKPRRTYLDAEPPRLSLESVIGQQYDAFLQTQIMRGEVIPPEDLVECVRGQPTLPDFSQLSKLPLVIYYHQESTSDVELLLKLCNCFGLVIVEKNQPKNLHRGLLRFVYQEHDVFLVGSMTPFFKAQLNTTDILSPSHIST</sequence>
<evidence type="ECO:0000256" key="3">
    <source>
        <dbReference type="ARBA" id="ARBA00006492"/>
    </source>
</evidence>
<proteinExistence type="inferred from homology"/>
<dbReference type="Pfam" id="PF15711">
    <property type="entry name" value="ILEI"/>
    <property type="match status" value="1"/>
</dbReference>
<dbReference type="InterPro" id="IPR039477">
    <property type="entry name" value="ILEI/PANDER_dom"/>
</dbReference>
<keyword evidence="16" id="KW-1185">Reference proteome</keyword>
<dbReference type="PANTHER" id="PTHR46396:SF2">
    <property type="entry name" value="ILEI_PANDER DOMAIN-CONTAINING PROTEIN"/>
    <property type="match status" value="1"/>
</dbReference>
<evidence type="ECO:0000256" key="6">
    <source>
        <dbReference type="ARBA" id="ARBA00022692"/>
    </source>
</evidence>